<dbReference type="InterPro" id="IPR009912">
    <property type="entry name" value="DUF1451"/>
</dbReference>
<keyword evidence="2" id="KW-1185">Reference proteome</keyword>
<evidence type="ECO:0008006" key="3">
    <source>
        <dbReference type="Google" id="ProtNLM"/>
    </source>
</evidence>
<proteinExistence type="predicted"/>
<dbReference type="Proteomes" id="UP001222275">
    <property type="component" value="Chromosome"/>
</dbReference>
<protein>
    <recommendedName>
        <fullName evidence="3">Flagellar protein FliT</fullName>
    </recommendedName>
</protein>
<accession>A0ABY8C8F9</accession>
<organism evidence="1 2">
    <name type="scientific">Thiomicrorhabdus lithotrophica</name>
    <dbReference type="NCBI Taxonomy" id="2949997"/>
    <lineage>
        <taxon>Bacteria</taxon>
        <taxon>Pseudomonadati</taxon>
        <taxon>Pseudomonadota</taxon>
        <taxon>Gammaproteobacteria</taxon>
        <taxon>Thiotrichales</taxon>
        <taxon>Piscirickettsiaceae</taxon>
        <taxon>Thiomicrorhabdus</taxon>
    </lineage>
</organism>
<evidence type="ECO:0000313" key="2">
    <source>
        <dbReference type="Proteomes" id="UP001222275"/>
    </source>
</evidence>
<name>A0ABY8C8F9_9GAMM</name>
<dbReference type="RefSeq" id="WP_275594507.1">
    <property type="nucleotide sequence ID" value="NZ_CP102381.1"/>
</dbReference>
<gene>
    <name evidence="1" type="ORF">NR989_09540</name>
</gene>
<sequence>MSENKMLKAYRALLNHAKEFAVKAENKTWDTLGEGIEKAEQADHALAELSAQEFKQVQEDLRADLNQTAEYLAEVEQGVEEFIEMDLPILEKYLTDKALTLADPTNITLLRYRMAAAMDENHPVFNKPH</sequence>
<reference evidence="1 2" key="1">
    <citation type="submission" date="2022-06" db="EMBL/GenBank/DDBJ databases">
        <title>Thiomicrohabdus sp. nov, an obligately chemolithoautotrophic, sulfur-oxidizing bacterium isolated from beach of Guanyin Mountain. Amoy.</title>
        <authorList>
            <person name="Zhu H."/>
        </authorList>
    </citation>
    <scope>NUCLEOTIDE SEQUENCE [LARGE SCALE GENOMIC DNA]</scope>
    <source>
        <strain evidence="1 2">XGS-01</strain>
    </source>
</reference>
<dbReference type="EMBL" id="CP102381">
    <property type="protein sequence ID" value="WEJ62249.1"/>
    <property type="molecule type" value="Genomic_DNA"/>
</dbReference>
<evidence type="ECO:0000313" key="1">
    <source>
        <dbReference type="EMBL" id="WEJ62249.1"/>
    </source>
</evidence>
<dbReference type="Pfam" id="PF07295">
    <property type="entry name" value="DUF1451"/>
    <property type="match status" value="1"/>
</dbReference>